<proteinExistence type="predicted"/>
<evidence type="ECO:0000313" key="4">
    <source>
        <dbReference type="Proteomes" id="UP001437256"/>
    </source>
</evidence>
<accession>A0ABR3AEM3</accession>
<feature type="region of interest" description="Disordered" evidence="1">
    <location>
        <begin position="338"/>
        <end position="372"/>
    </location>
</feature>
<gene>
    <name evidence="3" type="ORF">AAF712_000913</name>
</gene>
<protein>
    <recommendedName>
        <fullName evidence="5">Receptor ligand binding region domain-containing protein</fullName>
    </recommendedName>
</protein>
<evidence type="ECO:0000256" key="2">
    <source>
        <dbReference type="SAM" id="Phobius"/>
    </source>
</evidence>
<evidence type="ECO:0000313" key="3">
    <source>
        <dbReference type="EMBL" id="KAL0071990.1"/>
    </source>
</evidence>
<sequence length="372" mass="40331">MLAKATQNQTYLNSGSNSKDFYYNQLRNPEGVLLDGIWADSCASGNLTFPTNAVGAMIEGLATLLSLIKYPALRSLEEIVDKAVSKVDWYDTEGILLVDDAQANAQLVAQYVVRGLSTIYIRNISQPALRPYIQEYLAVQYNAVLGNARGSGVNNNIYGGSWAREQPATSDFSFEQQTNALSILVAAISIRNDANPPGGEPSKPFPGPHTARPGAAVIAGVAVAVTVVLCSAGLATWLICRRNLRRTGSIGLGLTQSRIDPYTISTSEHLRCKPKSGGHKEGKWLPDGITSQFEGTPENQLTDGDATSNVVQREVRESDNSIPTADLVRVLNQRLRAGREWRQDEPPPDYFSEEAPAGHNGSTTEQKRAIVM</sequence>
<evidence type="ECO:0000256" key="1">
    <source>
        <dbReference type="SAM" id="MobiDB-lite"/>
    </source>
</evidence>
<feature type="transmembrane region" description="Helical" evidence="2">
    <location>
        <begin position="215"/>
        <end position="240"/>
    </location>
</feature>
<dbReference type="EMBL" id="JBBXMP010000002">
    <property type="protein sequence ID" value="KAL0071990.1"/>
    <property type="molecule type" value="Genomic_DNA"/>
</dbReference>
<reference evidence="3 4" key="1">
    <citation type="submission" date="2024-05" db="EMBL/GenBank/DDBJ databases">
        <title>A draft genome resource for the thread blight pathogen Marasmius tenuissimus strain MS-2.</title>
        <authorList>
            <person name="Yulfo-Soto G.E."/>
            <person name="Baruah I.K."/>
            <person name="Amoako-Attah I."/>
            <person name="Bukari Y."/>
            <person name="Meinhardt L.W."/>
            <person name="Bailey B.A."/>
            <person name="Cohen S.P."/>
        </authorList>
    </citation>
    <scope>NUCLEOTIDE SEQUENCE [LARGE SCALE GENOMIC DNA]</scope>
    <source>
        <strain evidence="3 4">MS-2</strain>
    </source>
</reference>
<keyword evidence="2" id="KW-0472">Membrane</keyword>
<keyword evidence="2" id="KW-1133">Transmembrane helix</keyword>
<name>A0ABR3AEM3_9AGAR</name>
<comment type="caution">
    <text evidence="3">The sequence shown here is derived from an EMBL/GenBank/DDBJ whole genome shotgun (WGS) entry which is preliminary data.</text>
</comment>
<dbReference type="Pfam" id="PF03663">
    <property type="entry name" value="Glyco_hydro_76"/>
    <property type="match status" value="1"/>
</dbReference>
<organism evidence="3 4">
    <name type="scientific">Marasmius tenuissimus</name>
    <dbReference type="NCBI Taxonomy" id="585030"/>
    <lineage>
        <taxon>Eukaryota</taxon>
        <taxon>Fungi</taxon>
        <taxon>Dikarya</taxon>
        <taxon>Basidiomycota</taxon>
        <taxon>Agaricomycotina</taxon>
        <taxon>Agaricomycetes</taxon>
        <taxon>Agaricomycetidae</taxon>
        <taxon>Agaricales</taxon>
        <taxon>Marasmiineae</taxon>
        <taxon>Marasmiaceae</taxon>
        <taxon>Marasmius</taxon>
    </lineage>
</organism>
<dbReference type="InterPro" id="IPR005198">
    <property type="entry name" value="Glyco_hydro_76"/>
</dbReference>
<evidence type="ECO:0008006" key="5">
    <source>
        <dbReference type="Google" id="ProtNLM"/>
    </source>
</evidence>
<keyword evidence="4" id="KW-1185">Reference proteome</keyword>
<dbReference type="Gene3D" id="1.50.10.20">
    <property type="match status" value="1"/>
</dbReference>
<keyword evidence="2" id="KW-0812">Transmembrane</keyword>
<dbReference type="Proteomes" id="UP001437256">
    <property type="component" value="Unassembled WGS sequence"/>
</dbReference>